<proteinExistence type="predicted"/>
<reference evidence="4" key="1">
    <citation type="submission" date="2016-10" db="EMBL/GenBank/DDBJ databases">
        <authorList>
            <person name="Varghese N."/>
            <person name="Submissions S."/>
        </authorList>
    </citation>
    <scope>NUCLEOTIDE SEQUENCE [LARGE SCALE GENOMIC DNA]</scope>
    <source>
        <strain evidence="4">DSM 44675</strain>
    </source>
</reference>
<evidence type="ECO:0000256" key="2">
    <source>
        <dbReference type="SAM" id="Phobius"/>
    </source>
</evidence>
<dbReference type="AlphaFoldDB" id="A0A1H7XL25"/>
<evidence type="ECO:0000313" key="3">
    <source>
        <dbReference type="EMBL" id="SEM34353.1"/>
    </source>
</evidence>
<protein>
    <submittedName>
        <fullName evidence="3">Uncharacterized protein</fullName>
    </submittedName>
</protein>
<keyword evidence="2" id="KW-0472">Membrane</keyword>
<dbReference type="EMBL" id="FOAW01000033">
    <property type="protein sequence ID" value="SEM34353.1"/>
    <property type="molecule type" value="Genomic_DNA"/>
</dbReference>
<keyword evidence="2" id="KW-1133">Transmembrane helix</keyword>
<name>A0A1H7XL25_9NOCA</name>
<feature type="region of interest" description="Disordered" evidence="1">
    <location>
        <begin position="123"/>
        <end position="143"/>
    </location>
</feature>
<evidence type="ECO:0000256" key="1">
    <source>
        <dbReference type="SAM" id="MobiDB-lite"/>
    </source>
</evidence>
<feature type="compositionally biased region" description="Low complexity" evidence="1">
    <location>
        <begin position="134"/>
        <end position="143"/>
    </location>
</feature>
<accession>A0A1H7XL25</accession>
<gene>
    <name evidence="3" type="ORF">SAMN05444583_13317</name>
</gene>
<feature type="transmembrane region" description="Helical" evidence="2">
    <location>
        <begin position="21"/>
        <end position="45"/>
    </location>
</feature>
<keyword evidence="2" id="KW-0812">Transmembrane</keyword>
<keyword evidence="4" id="KW-1185">Reference proteome</keyword>
<evidence type="ECO:0000313" key="4">
    <source>
        <dbReference type="Proteomes" id="UP000198677"/>
    </source>
</evidence>
<sequence>MRGQYAAFMVAAASPVKRRNPALIVVAAIGMFLVTIAGLAAYFLWPRGDRLGEMDLRAASPTLAVDLAAGDELNFRLDVTVGTAGGYPNSSSGRSNAVHDELEASKLTVTLSRVDGPGDSTTCGAYDGKATTGSSSSSEVESSGLPLRCTLVAETPGRHTLTARVEWVPEDVREATLEVRRVRSGD</sequence>
<dbReference type="Proteomes" id="UP000198677">
    <property type="component" value="Unassembled WGS sequence"/>
</dbReference>
<organism evidence="3 4">
    <name type="scientific">Rhodococcus maanshanensis</name>
    <dbReference type="NCBI Taxonomy" id="183556"/>
    <lineage>
        <taxon>Bacteria</taxon>
        <taxon>Bacillati</taxon>
        <taxon>Actinomycetota</taxon>
        <taxon>Actinomycetes</taxon>
        <taxon>Mycobacteriales</taxon>
        <taxon>Nocardiaceae</taxon>
        <taxon>Rhodococcus</taxon>
    </lineage>
</organism>